<dbReference type="InterPro" id="IPR002931">
    <property type="entry name" value="Transglutaminase-like"/>
</dbReference>
<evidence type="ECO:0000313" key="3">
    <source>
        <dbReference type="Proteomes" id="UP000276254"/>
    </source>
</evidence>
<sequence length="267" mass="28461">MRLAIDHHSTYNFSQPQARVVQLLRVTPNDYAAQTVIDWRIDVDCDARLRTGYDGYGNTTTMLYVDGPIEHIAITVRGEVLTEDMAGIVKGIDEPLPPLFYTRTTPLTAPDPTIAAHARSVGSSDRLERAHALNALVGSSIAIHGGRTAGALPAEILARGSGSVKDAAHLLVAVGHAAGYPARIVSGHSLHGPDRGTRQSAHYWAELYVERLGWVGLDPCSGFSPDESYVRVAVGLDGSDVTPVSGMRKGGGIEELDVGVFVGQSQD</sequence>
<evidence type="ECO:0000259" key="1">
    <source>
        <dbReference type="SMART" id="SM00460"/>
    </source>
</evidence>
<protein>
    <submittedName>
        <fullName evidence="2">Transglutaminase family protein</fullName>
    </submittedName>
</protein>
<keyword evidence="3" id="KW-1185">Reference proteome</keyword>
<proteinExistence type="predicted"/>
<dbReference type="InterPro" id="IPR038765">
    <property type="entry name" value="Papain-like_cys_pep_sf"/>
</dbReference>
<reference evidence="2 3" key="1">
    <citation type="submission" date="2018-09" db="EMBL/GenBank/DDBJ databases">
        <title>Sphingomonas peninsula sp. nov., isolated from fildes peninsula, Antarctic soil.</title>
        <authorList>
            <person name="Yingchao G."/>
        </authorList>
    </citation>
    <scope>NUCLEOTIDE SEQUENCE [LARGE SCALE GENOMIC DNA]</scope>
    <source>
        <strain evidence="2 3">YZ-8</strain>
    </source>
</reference>
<evidence type="ECO:0000313" key="2">
    <source>
        <dbReference type="EMBL" id="AYJ86109.1"/>
    </source>
</evidence>
<gene>
    <name evidence="2" type="ORF">D3Y57_09200</name>
</gene>
<dbReference type="Pfam" id="PF01841">
    <property type="entry name" value="Transglut_core"/>
    <property type="match status" value="1"/>
</dbReference>
<dbReference type="Gene3D" id="3.10.620.30">
    <property type="match status" value="1"/>
</dbReference>
<dbReference type="OrthoDB" id="9804023at2"/>
<dbReference type="KEGG" id="spha:D3Y57_09200"/>
<dbReference type="RefSeq" id="WP_121152734.1">
    <property type="nucleotide sequence ID" value="NZ_CP032829.1"/>
</dbReference>
<accession>A0A494T9P4</accession>
<dbReference type="PANTHER" id="PTHR33490:SF6">
    <property type="entry name" value="SLL1049 PROTEIN"/>
    <property type="match status" value="1"/>
</dbReference>
<dbReference type="EMBL" id="CP032829">
    <property type="protein sequence ID" value="AYJ86109.1"/>
    <property type="molecule type" value="Genomic_DNA"/>
</dbReference>
<dbReference type="SUPFAM" id="SSF54001">
    <property type="entry name" value="Cysteine proteinases"/>
    <property type="match status" value="1"/>
</dbReference>
<dbReference type="Proteomes" id="UP000276254">
    <property type="component" value="Chromosome"/>
</dbReference>
<dbReference type="Pfam" id="PF08379">
    <property type="entry name" value="Bact_transglu_N"/>
    <property type="match status" value="1"/>
</dbReference>
<dbReference type="SMART" id="SM00460">
    <property type="entry name" value="TGc"/>
    <property type="match status" value="1"/>
</dbReference>
<feature type="domain" description="Transglutaminase-like" evidence="1">
    <location>
        <begin position="156"/>
        <end position="221"/>
    </location>
</feature>
<dbReference type="AlphaFoldDB" id="A0A494T9P4"/>
<dbReference type="PANTHER" id="PTHR33490">
    <property type="entry name" value="BLR5614 PROTEIN-RELATED"/>
    <property type="match status" value="1"/>
</dbReference>
<name>A0A494T9P4_SPHPE</name>
<organism evidence="2 3">
    <name type="scientific">Sphingomonas paeninsulae</name>
    <dbReference type="NCBI Taxonomy" id="2319844"/>
    <lineage>
        <taxon>Bacteria</taxon>
        <taxon>Pseudomonadati</taxon>
        <taxon>Pseudomonadota</taxon>
        <taxon>Alphaproteobacteria</taxon>
        <taxon>Sphingomonadales</taxon>
        <taxon>Sphingomonadaceae</taxon>
        <taxon>Sphingomonas</taxon>
    </lineage>
</organism>
<dbReference type="InterPro" id="IPR013589">
    <property type="entry name" value="Bac_transglu_N"/>
</dbReference>